<proteinExistence type="predicted"/>
<organism evidence="2 3">
    <name type="scientific">Zhongshania aquimaris</name>
    <dbReference type="NCBI Taxonomy" id="2857107"/>
    <lineage>
        <taxon>Bacteria</taxon>
        <taxon>Pseudomonadati</taxon>
        <taxon>Pseudomonadota</taxon>
        <taxon>Gammaproteobacteria</taxon>
        <taxon>Cellvibrionales</taxon>
        <taxon>Spongiibacteraceae</taxon>
        <taxon>Zhongshania</taxon>
    </lineage>
</organism>
<keyword evidence="3" id="KW-1185">Reference proteome</keyword>
<dbReference type="PROSITE" id="PS01332">
    <property type="entry name" value="HTH_RRF2_1"/>
    <property type="match status" value="1"/>
</dbReference>
<evidence type="ECO:0000313" key="2">
    <source>
        <dbReference type="EMBL" id="MBW2940727.1"/>
    </source>
</evidence>
<dbReference type="PROSITE" id="PS51197">
    <property type="entry name" value="HTH_RRF2_2"/>
    <property type="match status" value="1"/>
</dbReference>
<evidence type="ECO:0000313" key="3">
    <source>
        <dbReference type="Proteomes" id="UP001166291"/>
    </source>
</evidence>
<dbReference type="InterPro" id="IPR000944">
    <property type="entry name" value="Tscrpt_reg_Rrf2"/>
</dbReference>
<dbReference type="Pfam" id="PF02082">
    <property type="entry name" value="Rrf2"/>
    <property type="match status" value="1"/>
</dbReference>
<sequence>MKLSKQTDYAFRTLIFLGHLPSDQMTTIQHICDYYDISTNHISKVVMQLVRLGYVEALRGKGGGIRLRKPAEEIALIDVVSHFETTLKPINCSEQPCRIIRSCKLKSLLDNAMNAFLDALKNYKLADILDSETQAILFSEK</sequence>
<dbReference type="EMBL" id="JAHWDQ010000001">
    <property type="protein sequence ID" value="MBW2940727.1"/>
    <property type="molecule type" value="Genomic_DNA"/>
</dbReference>
<dbReference type="Proteomes" id="UP001166291">
    <property type="component" value="Unassembled WGS sequence"/>
</dbReference>
<keyword evidence="1" id="KW-0238">DNA-binding</keyword>
<dbReference type="NCBIfam" id="TIGR00738">
    <property type="entry name" value="rrf2_super"/>
    <property type="match status" value="1"/>
</dbReference>
<evidence type="ECO:0000256" key="1">
    <source>
        <dbReference type="ARBA" id="ARBA00023125"/>
    </source>
</evidence>
<dbReference type="PANTHER" id="PTHR33221:SF4">
    <property type="entry name" value="HTH-TYPE TRANSCRIPTIONAL REPRESSOR NSRR"/>
    <property type="match status" value="1"/>
</dbReference>
<dbReference type="InterPro" id="IPR030489">
    <property type="entry name" value="TR_Rrf2-type_CS"/>
</dbReference>
<gene>
    <name evidence="2" type="ORF">KXJ70_08075</name>
</gene>
<reference evidence="2" key="1">
    <citation type="submission" date="2021-07" db="EMBL/GenBank/DDBJ databases">
        <title>Zhongshania sp. CAU 1632 isolated from seawater.</title>
        <authorList>
            <person name="Kim W."/>
        </authorList>
    </citation>
    <scope>NUCLEOTIDE SEQUENCE</scope>
    <source>
        <strain evidence="2">CAU 1632</strain>
    </source>
</reference>
<protein>
    <submittedName>
        <fullName evidence="2">Rrf2 family transcriptional regulator</fullName>
    </submittedName>
</protein>
<dbReference type="RefSeq" id="WP_219042899.1">
    <property type="nucleotide sequence ID" value="NZ_JAHWDQ010000001.1"/>
</dbReference>
<name>A0ABS6VQZ6_9GAMM</name>
<dbReference type="PANTHER" id="PTHR33221">
    <property type="entry name" value="WINGED HELIX-TURN-HELIX TRANSCRIPTIONAL REGULATOR, RRF2 FAMILY"/>
    <property type="match status" value="1"/>
</dbReference>
<accession>A0ABS6VQZ6</accession>
<comment type="caution">
    <text evidence="2">The sequence shown here is derived from an EMBL/GenBank/DDBJ whole genome shotgun (WGS) entry which is preliminary data.</text>
</comment>